<reference evidence="1 2" key="1">
    <citation type="submission" date="2019-08" db="EMBL/GenBank/DDBJ databases">
        <authorList>
            <person name="Peeters C."/>
        </authorList>
    </citation>
    <scope>NUCLEOTIDE SEQUENCE [LARGE SCALE GENOMIC DNA]</scope>
    <source>
        <strain evidence="1 2">LMG 31106</strain>
    </source>
</reference>
<evidence type="ECO:0000313" key="2">
    <source>
        <dbReference type="Proteomes" id="UP000384354"/>
    </source>
</evidence>
<dbReference type="InterPro" id="IPR029058">
    <property type="entry name" value="AB_hydrolase_fold"/>
</dbReference>
<name>A0A5E4UFR6_9BURK</name>
<dbReference type="Proteomes" id="UP000384354">
    <property type="component" value="Unassembled WGS sequence"/>
</dbReference>
<protein>
    <submittedName>
        <fullName evidence="1">Esterase</fullName>
    </submittedName>
</protein>
<gene>
    <name evidence="1" type="ORF">PCE31106_02006</name>
</gene>
<accession>A0A5E4UFR6</accession>
<proteinExistence type="predicted"/>
<organism evidence="1 2">
    <name type="scientific">Pandoraea cepalis</name>
    <dbReference type="NCBI Taxonomy" id="2508294"/>
    <lineage>
        <taxon>Bacteria</taxon>
        <taxon>Pseudomonadati</taxon>
        <taxon>Pseudomonadota</taxon>
        <taxon>Betaproteobacteria</taxon>
        <taxon>Burkholderiales</taxon>
        <taxon>Burkholderiaceae</taxon>
        <taxon>Pandoraea</taxon>
    </lineage>
</organism>
<dbReference type="SUPFAM" id="SSF53474">
    <property type="entry name" value="alpha/beta-Hydrolases"/>
    <property type="match status" value="1"/>
</dbReference>
<dbReference type="AlphaFoldDB" id="A0A5E4UFR6"/>
<dbReference type="EMBL" id="CABPSL010000006">
    <property type="protein sequence ID" value="VVD98817.1"/>
    <property type="molecule type" value="Genomic_DNA"/>
</dbReference>
<dbReference type="Gene3D" id="3.40.50.1820">
    <property type="entry name" value="alpha/beta hydrolase"/>
    <property type="match status" value="1"/>
</dbReference>
<evidence type="ECO:0000313" key="1">
    <source>
        <dbReference type="EMBL" id="VVD98817.1"/>
    </source>
</evidence>
<sequence>MAQFDRRARRSAMNAMLAGWQRGKRCVAALAALLLATGCASVDRDAHADALAGPAGLHREVLTAGDFRLTVFSRITRPDKPLRIYIEGDGLAWVSRSEPSLDPTPVAATGLALAAADSSAKAADNVAYLARPCQFTPMQDNPRCAVAYWTGKRFAPEVIDSMNAAVDQLVARTPGQPVELVGYSGGGAIAVLIAARRHDVAALRTVAGNLDTEYINRLHHVSPMPASRNPIDVARRIAGIAQIHFSSAQDTIVPPDVARRFAAAAGGSCVTTVTVRGVAHDGDWAQHWRELLAQVPVCRDR</sequence>